<evidence type="ECO:0000256" key="2">
    <source>
        <dbReference type="ARBA" id="ARBA00022801"/>
    </source>
</evidence>
<dbReference type="Proteomes" id="UP001301140">
    <property type="component" value="Unassembled WGS sequence"/>
</dbReference>
<evidence type="ECO:0000256" key="1">
    <source>
        <dbReference type="ARBA" id="ARBA00022723"/>
    </source>
</evidence>
<dbReference type="InterPro" id="IPR004843">
    <property type="entry name" value="Calcineurin-like_PHP"/>
</dbReference>
<evidence type="ECO:0000313" key="6">
    <source>
        <dbReference type="EMBL" id="MDF1585872.1"/>
    </source>
</evidence>
<dbReference type="EMBL" id="JARGEQ010000047">
    <property type="protein sequence ID" value="MDF1585872.1"/>
    <property type="molecule type" value="Genomic_DNA"/>
</dbReference>
<dbReference type="SUPFAM" id="SSF56300">
    <property type="entry name" value="Metallo-dependent phosphatases"/>
    <property type="match status" value="1"/>
</dbReference>
<organism evidence="6 7">
    <name type="scientific">Marinimicrococcus flavescens</name>
    <dbReference type="NCBI Taxonomy" id="3031815"/>
    <lineage>
        <taxon>Bacteria</taxon>
        <taxon>Pseudomonadati</taxon>
        <taxon>Pseudomonadota</taxon>
        <taxon>Alphaproteobacteria</taxon>
        <taxon>Geminicoccales</taxon>
        <taxon>Geminicoccaceae</taxon>
        <taxon>Marinimicrococcus</taxon>
    </lineage>
</organism>
<dbReference type="Pfam" id="PF00149">
    <property type="entry name" value="Metallophos"/>
    <property type="match status" value="1"/>
</dbReference>
<evidence type="ECO:0000256" key="3">
    <source>
        <dbReference type="ARBA" id="ARBA00023004"/>
    </source>
</evidence>
<reference evidence="6 7" key="1">
    <citation type="submission" date="2023-03" db="EMBL/GenBank/DDBJ databases">
        <title>YIM 152171 draft genome.</title>
        <authorList>
            <person name="Yang Z."/>
        </authorList>
    </citation>
    <scope>NUCLEOTIDE SEQUENCE [LARGE SCALE GENOMIC DNA]</scope>
    <source>
        <strain evidence="6 7">YIM 152171</strain>
    </source>
</reference>
<dbReference type="InterPro" id="IPR050884">
    <property type="entry name" value="CNP_phosphodiesterase-III"/>
</dbReference>
<keyword evidence="2" id="KW-0378">Hydrolase</keyword>
<proteinExistence type="inferred from homology"/>
<dbReference type="AlphaFoldDB" id="A0AAP3V2S1"/>
<keyword evidence="7" id="KW-1185">Reference proteome</keyword>
<dbReference type="RefSeq" id="WP_327788293.1">
    <property type="nucleotide sequence ID" value="NZ_JARGEQ010000047.1"/>
</dbReference>
<dbReference type="GO" id="GO:0046872">
    <property type="term" value="F:metal ion binding"/>
    <property type="evidence" value="ECO:0007669"/>
    <property type="project" value="UniProtKB-KW"/>
</dbReference>
<keyword evidence="1" id="KW-0479">Metal-binding</keyword>
<feature type="domain" description="Calcineurin-like phosphoesterase" evidence="5">
    <location>
        <begin position="2"/>
        <end position="225"/>
    </location>
</feature>
<dbReference type="PANTHER" id="PTHR42988:SF2">
    <property type="entry name" value="CYCLIC NUCLEOTIDE PHOSPHODIESTERASE CBUA0032-RELATED"/>
    <property type="match status" value="1"/>
</dbReference>
<dbReference type="Gene3D" id="3.60.21.10">
    <property type="match status" value="1"/>
</dbReference>
<evidence type="ECO:0000256" key="4">
    <source>
        <dbReference type="ARBA" id="ARBA00025742"/>
    </source>
</evidence>
<dbReference type="PANTHER" id="PTHR42988">
    <property type="entry name" value="PHOSPHOHYDROLASE"/>
    <property type="match status" value="1"/>
</dbReference>
<keyword evidence="3" id="KW-0408">Iron</keyword>
<comment type="similarity">
    <text evidence="4">Belongs to the cyclic nucleotide phosphodiesterase class-III family.</text>
</comment>
<comment type="caution">
    <text evidence="6">The sequence shown here is derived from an EMBL/GenBank/DDBJ whole genome shotgun (WGS) entry which is preliminary data.</text>
</comment>
<dbReference type="InterPro" id="IPR029052">
    <property type="entry name" value="Metallo-depent_PP-like"/>
</dbReference>
<dbReference type="GO" id="GO:0016787">
    <property type="term" value="F:hydrolase activity"/>
    <property type="evidence" value="ECO:0007669"/>
    <property type="project" value="UniProtKB-KW"/>
</dbReference>
<protein>
    <submittedName>
        <fullName evidence="6">Metallophosphoesterase</fullName>
    </submittedName>
</protein>
<evidence type="ECO:0000313" key="7">
    <source>
        <dbReference type="Proteomes" id="UP001301140"/>
    </source>
</evidence>
<sequence length="308" mass="33959">MLRLAHLTDIHLGPLPAIRTRELMSKRVMGWVSWQRFRRQRHRLEVLDALIEDLHAQSCDHVALTGDLVNISLPGEFEQAARWLERLGPPERVTVIPGNHDAYVPGVSGKGWLHWRDYMQRDGGAPFPAFPYARRVGRTLVLALSSAVPTPPGWAAGKLGHEQIVAARGILEQAGRDGLFRVVMLHHPPVYGWSHRRKALIDAPDFRRAIAETGAELVLCGHEHVFNFGTLDGAQGPAAVVGAPSASLWSEEVEKSGGYVIYGIRPEDGVVGMELEVRRFDAMTGAFCSTRRGRIAEDGAGLALQPWS</sequence>
<name>A0AAP3V2S1_9PROT</name>
<gene>
    <name evidence="6" type="ORF">PZ740_05675</name>
</gene>
<accession>A0AAP3V2S1</accession>
<evidence type="ECO:0000259" key="5">
    <source>
        <dbReference type="Pfam" id="PF00149"/>
    </source>
</evidence>